<dbReference type="EMBL" id="AGBW02009074">
    <property type="protein sequence ID" value="OWR51736.1"/>
    <property type="molecule type" value="Genomic_DNA"/>
</dbReference>
<dbReference type="AlphaFoldDB" id="A0A212FDB3"/>
<dbReference type="InterPro" id="IPR010770">
    <property type="entry name" value="Ecd"/>
</dbReference>
<dbReference type="KEGG" id="dpl:KGM_211639A"/>
<accession>A0A212FDB3</accession>
<evidence type="ECO:0000313" key="1">
    <source>
        <dbReference type="EMBL" id="OWR51736.1"/>
    </source>
</evidence>
<dbReference type="STRING" id="278856.A0A212FDB3"/>
<comment type="caution">
    <text evidence="1">The sequence shown here is derived from an EMBL/GenBank/DDBJ whole genome shotgun (WGS) entry which is preliminary data.</text>
</comment>
<name>A0A212FDB3_DANPL</name>
<sequence>MSRNFLNLKYEDTIQCSFFCRDNLSTNQWDQLCDNINNTINQISKEYIWHRDKFSVNFPILDNNKSDIPHLSSTTCFGDNLEDEWFIVYIVLEITKVYQNLIVQLEDNDGDFMLIEAADYLPAWANPDTTENRVFLQNKQIHIIPPDLAATNSSLNVADAINLVAQNPNITKAPKEIQNAILRKVEGYPQKIHNNCHNAILKLPLEIAAVISLEPTLISPIVHTYCNLDALEARQCKDIKFDNCVNVKVKFTKYLYAMLLHSPLLSTIKYKVLESDKKGQMGLKIASSYNIILKQSSGEPFSTMEYQRFLESLSKNGYFKDNLEGSVHYKQLLEKANSYFLNMESPITSNACHTIENIKSTSDFENMKTFLRNESDSGVLEDDDASWLTIDPDELNNLLNYQYGKKGHVKNETVTPHLITSELSSFLKKTSDYEGIEQVNGDVDSDDGDIDFDCKEFVTCIEKMLKIVSNDEETNC</sequence>
<protein>
    <submittedName>
        <fullName evidence="1">SGT1 protein ecdysoneless</fullName>
    </submittedName>
</protein>
<dbReference type="GO" id="GO:0005634">
    <property type="term" value="C:nucleus"/>
    <property type="evidence" value="ECO:0007669"/>
    <property type="project" value="TreeGrafter"/>
</dbReference>
<gene>
    <name evidence="1" type="ORF">KGM_211639A</name>
</gene>
<dbReference type="Pfam" id="PF07093">
    <property type="entry name" value="SGT1"/>
    <property type="match status" value="1"/>
</dbReference>
<dbReference type="InParanoid" id="A0A212FDB3"/>
<keyword evidence="2" id="KW-1185">Reference proteome</keyword>
<dbReference type="Gene3D" id="1.10.238.10">
    <property type="entry name" value="EF-hand"/>
    <property type="match status" value="1"/>
</dbReference>
<evidence type="ECO:0000313" key="2">
    <source>
        <dbReference type="Proteomes" id="UP000007151"/>
    </source>
</evidence>
<dbReference type="Proteomes" id="UP000007151">
    <property type="component" value="Unassembled WGS sequence"/>
</dbReference>
<feature type="non-terminal residue" evidence="1">
    <location>
        <position position="476"/>
    </location>
</feature>
<dbReference type="FunCoup" id="A0A212FDB3">
    <property type="interactions" value="2325"/>
</dbReference>
<reference evidence="1 2" key="1">
    <citation type="journal article" date="2011" name="Cell">
        <title>The monarch butterfly genome yields insights into long-distance migration.</title>
        <authorList>
            <person name="Zhan S."/>
            <person name="Merlin C."/>
            <person name="Boore J.L."/>
            <person name="Reppert S.M."/>
        </authorList>
    </citation>
    <scope>NUCLEOTIDE SEQUENCE [LARGE SCALE GENOMIC DNA]</scope>
    <source>
        <strain evidence="1">F-2</strain>
    </source>
</reference>
<dbReference type="PANTHER" id="PTHR13060:SF0">
    <property type="entry name" value="PROTEIN ECDYSONELESS HOMOLOG"/>
    <property type="match status" value="1"/>
</dbReference>
<organism evidence="1 2">
    <name type="scientific">Danaus plexippus plexippus</name>
    <dbReference type="NCBI Taxonomy" id="278856"/>
    <lineage>
        <taxon>Eukaryota</taxon>
        <taxon>Metazoa</taxon>
        <taxon>Ecdysozoa</taxon>
        <taxon>Arthropoda</taxon>
        <taxon>Hexapoda</taxon>
        <taxon>Insecta</taxon>
        <taxon>Pterygota</taxon>
        <taxon>Neoptera</taxon>
        <taxon>Endopterygota</taxon>
        <taxon>Lepidoptera</taxon>
        <taxon>Glossata</taxon>
        <taxon>Ditrysia</taxon>
        <taxon>Papilionoidea</taxon>
        <taxon>Nymphalidae</taxon>
        <taxon>Danainae</taxon>
        <taxon>Danaini</taxon>
        <taxon>Danaina</taxon>
        <taxon>Danaus</taxon>
        <taxon>Danaus</taxon>
    </lineage>
</organism>
<proteinExistence type="predicted"/>
<dbReference type="PANTHER" id="PTHR13060">
    <property type="entry name" value="SGT1 PROTEIN HSGT1 SUPPRESSOR OF GCR2"/>
    <property type="match status" value="1"/>
</dbReference>